<proteinExistence type="predicted"/>
<organism evidence="1 2">
    <name type="scientific">Entomophthora muscae</name>
    <dbReference type="NCBI Taxonomy" id="34485"/>
    <lineage>
        <taxon>Eukaryota</taxon>
        <taxon>Fungi</taxon>
        <taxon>Fungi incertae sedis</taxon>
        <taxon>Zoopagomycota</taxon>
        <taxon>Entomophthoromycotina</taxon>
        <taxon>Entomophthoromycetes</taxon>
        <taxon>Entomophthorales</taxon>
        <taxon>Entomophthoraceae</taxon>
        <taxon>Entomophthora</taxon>
    </lineage>
</organism>
<gene>
    <name evidence="1" type="primary">RFC3_7</name>
    <name evidence="1" type="ORF">DSO57_1028622</name>
</gene>
<name>A0ACC2SQE1_9FUNG</name>
<dbReference type="EMBL" id="QTSX02004443">
    <property type="protein sequence ID" value="KAJ9064612.1"/>
    <property type="molecule type" value="Genomic_DNA"/>
</dbReference>
<sequence length="351" mass="39569">MSLWVDDYRPDSIKTLSYHNDITEQIKRLGNSGDLPHILFYGPSGAGKKTRINALLKEIFGPGIEKVHIDMRQFTTPSNKKLEIAVLSSNFHMELNPSDAGIHDRLVIQTLIKEIAQTQQIDANSARKFKVIVISEADCLSKAAQQALRRTMEKYMGNLRLILCANTTSNILSPIRSRCLLLRVPAPSCDQIASILLDIGNKVEIDLPMQLATNIAQSSGRNLRKAILMLEAAHLQNQILSPSTAVPIPEWEIYIKETARFIVRNPSPQSLLEVRTRLYELLAKCIPPPTLIRMLALEISKSVNDRIKPEIIHQAAIYEHRMKGGQKFIVHLEAFVAKAMSIHKREMLNLY</sequence>
<evidence type="ECO:0000313" key="2">
    <source>
        <dbReference type="Proteomes" id="UP001165960"/>
    </source>
</evidence>
<protein>
    <submittedName>
        <fullName evidence="1">Subunit of heteropentameric Replication factor C (RF-C)</fullName>
    </submittedName>
</protein>
<comment type="caution">
    <text evidence="1">The sequence shown here is derived from an EMBL/GenBank/DDBJ whole genome shotgun (WGS) entry which is preliminary data.</text>
</comment>
<keyword evidence="2" id="KW-1185">Reference proteome</keyword>
<evidence type="ECO:0000313" key="1">
    <source>
        <dbReference type="EMBL" id="KAJ9064612.1"/>
    </source>
</evidence>
<dbReference type="Proteomes" id="UP001165960">
    <property type="component" value="Unassembled WGS sequence"/>
</dbReference>
<accession>A0ACC2SQE1</accession>
<reference evidence="1" key="1">
    <citation type="submission" date="2022-04" db="EMBL/GenBank/DDBJ databases">
        <title>Genome of the entomopathogenic fungus Entomophthora muscae.</title>
        <authorList>
            <person name="Elya C."/>
            <person name="Lovett B.R."/>
            <person name="Lee E."/>
            <person name="Macias A.M."/>
            <person name="Hajek A.E."/>
            <person name="De Bivort B.L."/>
            <person name="Kasson M.T."/>
            <person name="De Fine Licht H.H."/>
            <person name="Stajich J.E."/>
        </authorList>
    </citation>
    <scope>NUCLEOTIDE SEQUENCE</scope>
    <source>
        <strain evidence="1">Berkeley</strain>
    </source>
</reference>